<organism evidence="11 12">
    <name type="scientific">Brevundimonas intermedia</name>
    <dbReference type="NCBI Taxonomy" id="74315"/>
    <lineage>
        <taxon>Bacteria</taxon>
        <taxon>Pseudomonadati</taxon>
        <taxon>Pseudomonadota</taxon>
        <taxon>Alphaproteobacteria</taxon>
        <taxon>Caulobacterales</taxon>
        <taxon>Caulobacteraceae</taxon>
        <taxon>Brevundimonas</taxon>
    </lineage>
</organism>
<dbReference type="InterPro" id="IPR036097">
    <property type="entry name" value="HisK_dim/P_sf"/>
</dbReference>
<dbReference type="PRINTS" id="PR00344">
    <property type="entry name" value="BCTRLSENSOR"/>
</dbReference>
<dbReference type="SMART" id="SM00387">
    <property type="entry name" value="HATPase_c"/>
    <property type="match status" value="1"/>
</dbReference>
<comment type="catalytic activity">
    <reaction evidence="1">
        <text>ATP + protein L-histidine = ADP + protein N-phospho-L-histidine.</text>
        <dbReference type="EC" id="2.7.13.3"/>
    </reaction>
</comment>
<evidence type="ECO:0000313" key="11">
    <source>
        <dbReference type="EMBL" id="GLK48270.1"/>
    </source>
</evidence>
<dbReference type="InterPro" id="IPR005467">
    <property type="entry name" value="His_kinase_dom"/>
</dbReference>
<accession>A0ABQ5T7Z6</accession>
<dbReference type="InterPro" id="IPR003594">
    <property type="entry name" value="HATPase_dom"/>
</dbReference>
<dbReference type="PANTHER" id="PTHR43065">
    <property type="entry name" value="SENSOR HISTIDINE KINASE"/>
    <property type="match status" value="1"/>
</dbReference>
<protein>
    <recommendedName>
        <fullName evidence="2">histidine kinase</fullName>
        <ecNumber evidence="2">2.7.13.3</ecNumber>
    </recommendedName>
</protein>
<dbReference type="InterPro" id="IPR035965">
    <property type="entry name" value="PAS-like_dom_sf"/>
</dbReference>
<keyword evidence="5" id="KW-0547">Nucleotide-binding</keyword>
<evidence type="ECO:0000256" key="2">
    <source>
        <dbReference type="ARBA" id="ARBA00012438"/>
    </source>
</evidence>
<keyword evidence="8" id="KW-0902">Two-component regulatory system</keyword>
<dbReference type="InterPro" id="IPR003661">
    <property type="entry name" value="HisK_dim/P_dom"/>
</dbReference>
<dbReference type="EMBL" id="BSFD01000002">
    <property type="protein sequence ID" value="GLK48270.1"/>
    <property type="molecule type" value="Genomic_DNA"/>
</dbReference>
<gene>
    <name evidence="11" type="ORF">GCM10017620_12430</name>
</gene>
<dbReference type="Pfam" id="PF00512">
    <property type="entry name" value="HisKA"/>
    <property type="match status" value="1"/>
</dbReference>
<evidence type="ECO:0000256" key="8">
    <source>
        <dbReference type="ARBA" id="ARBA00023012"/>
    </source>
</evidence>
<keyword evidence="6" id="KW-0418">Kinase</keyword>
<keyword evidence="9" id="KW-1133">Transmembrane helix</keyword>
<dbReference type="PANTHER" id="PTHR43065:SF10">
    <property type="entry name" value="PEROXIDE STRESS-ACTIVATED HISTIDINE KINASE MAK3"/>
    <property type="match status" value="1"/>
</dbReference>
<evidence type="ECO:0000256" key="3">
    <source>
        <dbReference type="ARBA" id="ARBA00022553"/>
    </source>
</evidence>
<dbReference type="SUPFAM" id="SSF55785">
    <property type="entry name" value="PYP-like sensor domain (PAS domain)"/>
    <property type="match status" value="1"/>
</dbReference>
<evidence type="ECO:0000256" key="9">
    <source>
        <dbReference type="SAM" id="Phobius"/>
    </source>
</evidence>
<dbReference type="Gene3D" id="1.10.287.130">
    <property type="match status" value="1"/>
</dbReference>
<evidence type="ECO:0000256" key="4">
    <source>
        <dbReference type="ARBA" id="ARBA00022679"/>
    </source>
</evidence>
<feature type="domain" description="Histidine kinase" evidence="10">
    <location>
        <begin position="280"/>
        <end position="494"/>
    </location>
</feature>
<keyword evidence="9" id="KW-0472">Membrane</keyword>
<keyword evidence="9" id="KW-0812">Transmembrane</keyword>
<keyword evidence="3" id="KW-0597">Phosphoprotein</keyword>
<keyword evidence="7" id="KW-0067">ATP-binding</keyword>
<dbReference type="RefSeq" id="WP_271164502.1">
    <property type="nucleotide sequence ID" value="NZ_BSFD01000002.1"/>
</dbReference>
<dbReference type="InterPro" id="IPR004358">
    <property type="entry name" value="Sig_transdc_His_kin-like_C"/>
</dbReference>
<dbReference type="SUPFAM" id="SSF47384">
    <property type="entry name" value="Homodimeric domain of signal transducing histidine kinase"/>
    <property type="match status" value="1"/>
</dbReference>
<sequence length="494" mass="53903">MKTDEAADASGVKKQVFTLWPMLESAEPKPGDVIPAWAFRRQERRPFNPNAADLALIIALILACIGGALSASVSGFLLWLATGATVGLALAYSLWRRRKEDVETAWRETLFERPGISLWREDWSAVGESILKLKGEGVHDIEAYFAARPDEARELRRRVIVKDVNAFTVQTMGAKSKADLVGPLDRILPDSDQTFNQWLIAFGRGDAFYRSETHIVRPDGTHLDCLFTAALPTSLSGFRNILVAALDVTDYKALQARLVAAQTEAARASRISTVGALTASITHEINTPLAAILANIQAARRWMHREDPNYPEAERAIERAVADVSRTQEVVGRTRDFLSASPPKLAPLDIAETARIATVLIDRELRLHDASVHLDAATDLPRVMADSIQMQQVLVNLLINGVQAMKSQPAPRDVRVMVRAVEGDVVISVSDHGPGVAAGVRSRLFEPFTSDKKGGMGMGLAICKTSIEAIGGRIWLDEDAKLGATFHVRVPAAS</sequence>
<feature type="transmembrane region" description="Helical" evidence="9">
    <location>
        <begin position="76"/>
        <end position="95"/>
    </location>
</feature>
<evidence type="ECO:0000256" key="7">
    <source>
        <dbReference type="ARBA" id="ARBA00022840"/>
    </source>
</evidence>
<dbReference type="Pfam" id="PF02518">
    <property type="entry name" value="HATPase_c"/>
    <property type="match status" value="1"/>
</dbReference>
<dbReference type="SUPFAM" id="SSF55874">
    <property type="entry name" value="ATPase domain of HSP90 chaperone/DNA topoisomerase II/histidine kinase"/>
    <property type="match status" value="1"/>
</dbReference>
<reference evidence="11" key="1">
    <citation type="journal article" date="2014" name="Int. J. Syst. Evol. Microbiol.">
        <title>Complete genome of a new Firmicutes species belonging to the dominant human colonic microbiota ('Ruminococcus bicirculans') reveals two chromosomes and a selective capacity to utilize plant glucans.</title>
        <authorList>
            <consortium name="NISC Comparative Sequencing Program"/>
            <person name="Wegmann U."/>
            <person name="Louis P."/>
            <person name="Goesmann A."/>
            <person name="Henrissat B."/>
            <person name="Duncan S.H."/>
            <person name="Flint H.J."/>
        </authorList>
    </citation>
    <scope>NUCLEOTIDE SEQUENCE</scope>
    <source>
        <strain evidence="11">VKM B-1499</strain>
    </source>
</reference>
<dbReference type="InterPro" id="IPR036890">
    <property type="entry name" value="HATPase_C_sf"/>
</dbReference>
<dbReference type="PROSITE" id="PS50109">
    <property type="entry name" value="HIS_KIN"/>
    <property type="match status" value="1"/>
</dbReference>
<evidence type="ECO:0000256" key="5">
    <source>
        <dbReference type="ARBA" id="ARBA00022741"/>
    </source>
</evidence>
<name>A0ABQ5T7Z6_9CAUL</name>
<proteinExistence type="predicted"/>
<evidence type="ECO:0000256" key="6">
    <source>
        <dbReference type="ARBA" id="ARBA00022777"/>
    </source>
</evidence>
<keyword evidence="4" id="KW-0808">Transferase</keyword>
<dbReference type="Gene3D" id="3.30.565.10">
    <property type="entry name" value="Histidine kinase-like ATPase, C-terminal domain"/>
    <property type="match status" value="1"/>
</dbReference>
<evidence type="ECO:0000256" key="1">
    <source>
        <dbReference type="ARBA" id="ARBA00000085"/>
    </source>
</evidence>
<dbReference type="EC" id="2.7.13.3" evidence="2"/>
<feature type="transmembrane region" description="Helical" evidence="9">
    <location>
        <begin position="50"/>
        <end position="70"/>
    </location>
</feature>
<keyword evidence="12" id="KW-1185">Reference proteome</keyword>
<evidence type="ECO:0000313" key="12">
    <source>
        <dbReference type="Proteomes" id="UP001143509"/>
    </source>
</evidence>
<dbReference type="Proteomes" id="UP001143509">
    <property type="component" value="Unassembled WGS sequence"/>
</dbReference>
<comment type="caution">
    <text evidence="11">The sequence shown here is derived from an EMBL/GenBank/DDBJ whole genome shotgun (WGS) entry which is preliminary data.</text>
</comment>
<dbReference type="CDD" id="cd00082">
    <property type="entry name" value="HisKA"/>
    <property type="match status" value="1"/>
</dbReference>
<reference evidence="11" key="2">
    <citation type="submission" date="2023-01" db="EMBL/GenBank/DDBJ databases">
        <authorList>
            <person name="Sun Q."/>
            <person name="Evtushenko L."/>
        </authorList>
    </citation>
    <scope>NUCLEOTIDE SEQUENCE</scope>
    <source>
        <strain evidence="11">VKM B-1499</strain>
    </source>
</reference>
<dbReference type="SMART" id="SM00388">
    <property type="entry name" value="HisKA"/>
    <property type="match status" value="1"/>
</dbReference>
<evidence type="ECO:0000259" key="10">
    <source>
        <dbReference type="PROSITE" id="PS50109"/>
    </source>
</evidence>